<dbReference type="SUPFAM" id="SSF54197">
    <property type="entry name" value="HIT-like"/>
    <property type="match status" value="1"/>
</dbReference>
<evidence type="ECO:0000256" key="4">
    <source>
        <dbReference type="ARBA" id="ARBA00015636"/>
    </source>
</evidence>
<dbReference type="EC" id="3.6.1.59" evidence="3 8"/>
<dbReference type="InterPro" id="IPR036265">
    <property type="entry name" value="HIT-like_sf"/>
</dbReference>
<evidence type="ECO:0000256" key="2">
    <source>
        <dbReference type="ARBA" id="ARBA00010208"/>
    </source>
</evidence>
<sequence length="321" mass="36574">MAEAAAKGALSPPHKKQRTDDSSDAVDSTTDQGCVGDADPNFLTTFQDFEVVRVLSNDEEHKAVVVECHKLPFNTEKLGDILSGGTTLKTLFQNDIYYNKTALVPPELNEIKATVIYPAEEKHILRHEKQPSSFIEETPQLYREVTQRFIQTSAFSKEWIYNILDHKKEADRIVFEDPDPDCGFILLPDLKWTGLQMADLYLQAIVRRRDLTCLRDLHASHLPLLRNLWDKGLSAIKEKYGLPAHKLRVYLHYQPSFYHLHVHFTALSFEAAGKWAGKAHLLSSVISNIETCPDYYQRVTLPFTLKDNTPLSAMFEEKGQS</sequence>
<evidence type="ECO:0000313" key="13">
    <source>
        <dbReference type="Proteomes" id="UP000770661"/>
    </source>
</evidence>
<dbReference type="GO" id="GO:0000290">
    <property type="term" value="P:deadenylation-dependent decapping of nuclear-transcribed mRNA"/>
    <property type="evidence" value="ECO:0007669"/>
    <property type="project" value="UniProtKB-UniRule"/>
</dbReference>
<dbReference type="FunFam" id="3.30.428.10:FF:000006">
    <property type="entry name" value="m7GpppX diphosphatase"/>
    <property type="match status" value="1"/>
</dbReference>
<evidence type="ECO:0000256" key="10">
    <source>
        <dbReference type="PIRSR" id="PIRSR028973-2"/>
    </source>
</evidence>
<feature type="binding site" evidence="10">
    <location>
        <position position="169"/>
    </location>
    <ligand>
        <name>substrate</name>
    </ligand>
</feature>
<dbReference type="Pfam" id="PF05652">
    <property type="entry name" value="DcpS"/>
    <property type="match status" value="1"/>
</dbReference>
<keyword evidence="6 8" id="KW-0539">Nucleus</keyword>
<comment type="function">
    <text evidence="8">Decapping scavenger enzyme that catalyzes the cleavage of a residual cap structure following the degradation of mRNAs by the 3'-&gt;5' exosome-mediated mRNA decay pathway.</text>
</comment>
<dbReference type="GO" id="GO:0000340">
    <property type="term" value="F:RNA 7-methylguanosine cap binding"/>
    <property type="evidence" value="ECO:0007669"/>
    <property type="project" value="UniProtKB-UniRule"/>
</dbReference>
<accession>A0A8J4Y5H5</accession>
<feature type="binding site" evidence="10">
    <location>
        <position position="191"/>
    </location>
    <ligand>
        <name>substrate</name>
    </ligand>
</feature>
<dbReference type="PIRSF" id="PIRSF028973">
    <property type="entry name" value="Scavenger_mRNA_decap_enz"/>
    <property type="match status" value="1"/>
</dbReference>
<dbReference type="GO" id="GO:0140932">
    <property type="term" value="F:5'-(N(7)-methyl 5'-triphosphoguanosine)-[mRNA] diphosphatase activity"/>
    <property type="evidence" value="ECO:0007669"/>
    <property type="project" value="UniProtKB-EC"/>
</dbReference>
<dbReference type="GO" id="GO:0005634">
    <property type="term" value="C:nucleus"/>
    <property type="evidence" value="ECO:0007669"/>
    <property type="project" value="UniProtKB-SubCell"/>
</dbReference>
<dbReference type="AlphaFoldDB" id="A0A8J4Y5H5"/>
<dbReference type="PANTHER" id="PTHR12978">
    <property type="entry name" value="HISTIDINE TRIAD HIT PROTEIN MEMBER"/>
    <property type="match status" value="1"/>
</dbReference>
<comment type="subcellular location">
    <subcellularLocation>
        <location evidence="1 8">Nucleus</location>
    </subcellularLocation>
</comment>
<evidence type="ECO:0000256" key="7">
    <source>
        <dbReference type="ARBA" id="ARBA00048222"/>
    </source>
</evidence>
<keyword evidence="5 8" id="KW-0378">Hydrolase</keyword>
<evidence type="ECO:0000256" key="3">
    <source>
        <dbReference type="ARBA" id="ARBA00012520"/>
    </source>
</evidence>
<reference evidence="12" key="1">
    <citation type="submission" date="2020-07" db="EMBL/GenBank/DDBJ databases">
        <title>The High-quality genome of the commercially important snow crab, Chionoecetes opilio.</title>
        <authorList>
            <person name="Jeong J.-H."/>
            <person name="Ryu S."/>
        </authorList>
    </citation>
    <scope>NUCLEOTIDE SEQUENCE</scope>
    <source>
        <strain evidence="12">MADBK_172401_WGS</strain>
        <tissue evidence="12">Digestive gland</tissue>
    </source>
</reference>
<dbReference type="GO" id="GO:0006397">
    <property type="term" value="P:mRNA processing"/>
    <property type="evidence" value="ECO:0007669"/>
    <property type="project" value="UniProtKB-KW"/>
</dbReference>
<dbReference type="Gene3D" id="3.30.200.40">
    <property type="entry name" value="Scavenger mRNA decapping enzyme, N-terminal domain"/>
    <property type="match status" value="1"/>
</dbReference>
<evidence type="ECO:0000256" key="6">
    <source>
        <dbReference type="ARBA" id="ARBA00023242"/>
    </source>
</evidence>
<dbReference type="GO" id="GO:0000932">
    <property type="term" value="C:P-body"/>
    <property type="evidence" value="ECO:0007669"/>
    <property type="project" value="TreeGrafter"/>
</dbReference>
<evidence type="ECO:0000256" key="8">
    <source>
        <dbReference type="PIRNR" id="PIRNR028973"/>
    </source>
</evidence>
<dbReference type="EMBL" id="JACEEZ010010392">
    <property type="protein sequence ID" value="KAG0721868.1"/>
    <property type="molecule type" value="Genomic_DNA"/>
</dbReference>
<feature type="active site" description="Nucleophile" evidence="9">
    <location>
        <position position="261"/>
    </location>
</feature>
<name>A0A8J4Y5H5_CHIOP</name>
<feature type="region of interest" description="Disordered" evidence="11">
    <location>
        <begin position="1"/>
        <end position="34"/>
    </location>
</feature>
<evidence type="ECO:0000256" key="1">
    <source>
        <dbReference type="ARBA" id="ARBA00004123"/>
    </source>
</evidence>
<dbReference type="OrthoDB" id="10264956at2759"/>
<dbReference type="PANTHER" id="PTHR12978:SF0">
    <property type="entry name" value="M7GPPPX DIPHOSPHATASE"/>
    <property type="match status" value="1"/>
</dbReference>
<feature type="binding site" evidence="10">
    <location>
        <position position="189"/>
    </location>
    <ligand>
        <name>substrate</name>
    </ligand>
</feature>
<dbReference type="InterPro" id="IPR008594">
    <property type="entry name" value="DcpS/DCS2"/>
</dbReference>
<comment type="catalytic activity">
    <reaction evidence="7 8">
        <text>a 5'-end (N(7)-methyl 5'-triphosphoguanosine)-ribonucleoside in mRNA + H2O = N(7)-methyl-GMP + a 5'-end diphospho-ribonucleoside in mRNA + 2 H(+)</text>
        <dbReference type="Rhea" id="RHEA:65388"/>
        <dbReference type="Rhea" id="RHEA-COMP:17165"/>
        <dbReference type="Rhea" id="RHEA-COMP:17167"/>
        <dbReference type="ChEBI" id="CHEBI:15377"/>
        <dbReference type="ChEBI" id="CHEBI:15378"/>
        <dbReference type="ChEBI" id="CHEBI:58285"/>
        <dbReference type="ChEBI" id="CHEBI:156461"/>
        <dbReference type="ChEBI" id="CHEBI:167616"/>
        <dbReference type="EC" id="3.6.1.59"/>
    </reaction>
</comment>
<dbReference type="Pfam" id="PF11969">
    <property type="entry name" value="DcpS_C"/>
    <property type="match status" value="1"/>
</dbReference>
<evidence type="ECO:0000256" key="9">
    <source>
        <dbReference type="PIRSR" id="PIRSR028973-1"/>
    </source>
</evidence>
<keyword evidence="8" id="KW-0507">mRNA processing</keyword>
<organism evidence="12 13">
    <name type="scientific">Chionoecetes opilio</name>
    <name type="common">Atlantic snow crab</name>
    <name type="synonym">Cancer opilio</name>
    <dbReference type="NCBI Taxonomy" id="41210"/>
    <lineage>
        <taxon>Eukaryota</taxon>
        <taxon>Metazoa</taxon>
        <taxon>Ecdysozoa</taxon>
        <taxon>Arthropoda</taxon>
        <taxon>Crustacea</taxon>
        <taxon>Multicrustacea</taxon>
        <taxon>Malacostraca</taxon>
        <taxon>Eumalacostraca</taxon>
        <taxon>Eucarida</taxon>
        <taxon>Decapoda</taxon>
        <taxon>Pleocyemata</taxon>
        <taxon>Brachyura</taxon>
        <taxon>Eubrachyura</taxon>
        <taxon>Majoidea</taxon>
        <taxon>Majidae</taxon>
        <taxon>Chionoecetes</taxon>
    </lineage>
</organism>
<protein>
    <recommendedName>
        <fullName evidence="4 8">m7GpppX diphosphatase</fullName>
        <ecNumber evidence="3 8">3.6.1.59</ecNumber>
    </recommendedName>
</protein>
<dbReference type="Gene3D" id="3.30.428.10">
    <property type="entry name" value="HIT-like"/>
    <property type="match status" value="1"/>
</dbReference>
<dbReference type="SUPFAM" id="SSF102860">
    <property type="entry name" value="mRNA decapping enzyme DcpS N-terminal domain"/>
    <property type="match status" value="1"/>
</dbReference>
<comment type="caution">
    <text evidence="12">The sequence shown here is derived from an EMBL/GenBank/DDBJ whole genome shotgun (WGS) entry which is preliminary data.</text>
</comment>
<gene>
    <name evidence="12" type="primary">DCPS</name>
    <name evidence="12" type="ORF">GWK47_006198</name>
</gene>
<dbReference type="InterPro" id="IPR011145">
    <property type="entry name" value="Scavenger_mRNA_decap_enz_N"/>
</dbReference>
<dbReference type="Proteomes" id="UP000770661">
    <property type="component" value="Unassembled WGS sequence"/>
</dbReference>
<evidence type="ECO:0000256" key="5">
    <source>
        <dbReference type="ARBA" id="ARBA00022801"/>
    </source>
</evidence>
<comment type="similarity">
    <text evidence="2 8">Belongs to the HIT family.</text>
</comment>
<evidence type="ECO:0000313" key="12">
    <source>
        <dbReference type="EMBL" id="KAG0721868.1"/>
    </source>
</evidence>
<keyword evidence="13" id="KW-1185">Reference proteome</keyword>
<feature type="binding site" evidence="10">
    <location>
        <position position="159"/>
    </location>
    <ligand>
        <name>substrate</name>
    </ligand>
</feature>
<evidence type="ECO:0000256" key="11">
    <source>
        <dbReference type="SAM" id="MobiDB-lite"/>
    </source>
</evidence>
<feature type="binding site" evidence="10">
    <location>
        <begin position="252"/>
        <end position="263"/>
    </location>
    <ligand>
        <name>substrate</name>
    </ligand>
</feature>
<proteinExistence type="inferred from homology"/>